<dbReference type="AlphaFoldDB" id="A0A438BAR9"/>
<evidence type="ECO:0000256" key="4">
    <source>
        <dbReference type="ARBA" id="ARBA00023163"/>
    </source>
</evidence>
<keyword evidence="3" id="KW-0805">Transcription regulation</keyword>
<evidence type="ECO:0000313" key="7">
    <source>
        <dbReference type="Proteomes" id="UP000286208"/>
    </source>
</evidence>
<evidence type="ECO:0000256" key="3">
    <source>
        <dbReference type="ARBA" id="ARBA00023015"/>
    </source>
</evidence>
<dbReference type="Gene3D" id="3.30.450.40">
    <property type="match status" value="1"/>
</dbReference>
<evidence type="ECO:0000256" key="1">
    <source>
        <dbReference type="ARBA" id="ARBA00022679"/>
    </source>
</evidence>
<dbReference type="SUPFAM" id="SSF52172">
    <property type="entry name" value="CheY-like"/>
    <property type="match status" value="1"/>
</dbReference>
<dbReference type="EMBL" id="RKLP01000010">
    <property type="protein sequence ID" value="RVW08104.1"/>
    <property type="molecule type" value="Genomic_DNA"/>
</dbReference>
<dbReference type="Gene3D" id="1.10.10.10">
    <property type="entry name" value="Winged helix-like DNA-binding domain superfamily/Winged helix DNA-binding domain"/>
    <property type="match status" value="1"/>
</dbReference>
<dbReference type="InterPro" id="IPR036388">
    <property type="entry name" value="WH-like_DNA-bd_sf"/>
</dbReference>
<dbReference type="SMART" id="SM01012">
    <property type="entry name" value="ANTAR"/>
    <property type="match status" value="1"/>
</dbReference>
<dbReference type="GO" id="GO:0003723">
    <property type="term" value="F:RNA binding"/>
    <property type="evidence" value="ECO:0007669"/>
    <property type="project" value="InterPro"/>
</dbReference>
<dbReference type="Pfam" id="PF13185">
    <property type="entry name" value="GAF_2"/>
    <property type="match status" value="1"/>
</dbReference>
<accession>A0A438BAR9</accession>
<protein>
    <submittedName>
        <fullName evidence="6">ANTAR domain-containing protein</fullName>
    </submittedName>
</protein>
<dbReference type="InterPro" id="IPR003018">
    <property type="entry name" value="GAF"/>
</dbReference>
<evidence type="ECO:0000259" key="5">
    <source>
        <dbReference type="PROSITE" id="PS50921"/>
    </source>
</evidence>
<dbReference type="Proteomes" id="UP000286208">
    <property type="component" value="Unassembled WGS sequence"/>
</dbReference>
<reference evidence="6 7" key="1">
    <citation type="submission" date="2018-11" db="EMBL/GenBank/DDBJ databases">
        <title>Rhodococcus spongicola sp. nov. and Rhodococcus xishaensis sp. nov. from marine sponges.</title>
        <authorList>
            <person name="Li L."/>
            <person name="Lin H.W."/>
        </authorList>
    </citation>
    <scope>NUCLEOTIDE SEQUENCE [LARGE SCALE GENOMIC DNA]</scope>
    <source>
        <strain evidence="6 7">CCTCC AB2014297</strain>
    </source>
</reference>
<name>A0A438BAR9_9NOCA</name>
<keyword evidence="7" id="KW-1185">Reference proteome</keyword>
<keyword evidence="1" id="KW-0808">Transferase</keyword>
<dbReference type="InterPro" id="IPR029016">
    <property type="entry name" value="GAF-like_dom_sf"/>
</dbReference>
<keyword evidence="2" id="KW-0418">Kinase</keyword>
<feature type="domain" description="ANTAR" evidence="5">
    <location>
        <begin position="232"/>
        <end position="293"/>
    </location>
</feature>
<proteinExistence type="predicted"/>
<evidence type="ECO:0000256" key="2">
    <source>
        <dbReference type="ARBA" id="ARBA00022777"/>
    </source>
</evidence>
<keyword evidence="4" id="KW-0804">Transcription</keyword>
<dbReference type="SUPFAM" id="SSF55781">
    <property type="entry name" value="GAF domain-like"/>
    <property type="match status" value="1"/>
</dbReference>
<dbReference type="Pfam" id="PF03861">
    <property type="entry name" value="ANTAR"/>
    <property type="match status" value="1"/>
</dbReference>
<gene>
    <name evidence="6" type="ORF">EGT67_19480</name>
</gene>
<dbReference type="PROSITE" id="PS50921">
    <property type="entry name" value="ANTAR"/>
    <property type="match status" value="1"/>
</dbReference>
<dbReference type="InterPro" id="IPR005561">
    <property type="entry name" value="ANTAR"/>
</dbReference>
<evidence type="ECO:0000313" key="6">
    <source>
        <dbReference type="EMBL" id="RVW08104.1"/>
    </source>
</evidence>
<dbReference type="GO" id="GO:0016301">
    <property type="term" value="F:kinase activity"/>
    <property type="evidence" value="ECO:0007669"/>
    <property type="project" value="UniProtKB-KW"/>
</dbReference>
<comment type="caution">
    <text evidence="6">The sequence shown here is derived from an EMBL/GenBank/DDBJ whole genome shotgun (WGS) entry which is preliminary data.</text>
</comment>
<sequence length="302" mass="32275">MPTAPPGPGWWNDAYGVLGHSVAAHPSCQSDSKGANRPKCSVPTTPDVANLEATGAATSRWRDLKPMSERRLVHVFEELADALVPGFDTVDFLRTLTDRTVEMVAIDAAGILLADEHGHLDSVASTTEPVHTLEQLEITNARGPCHDCFTTGRPIVNLGRDAASARWPRFQHASGQMGFGAVHAVPLQLATHVIGSLNMFCVAPGSLPAEDIDTSRALARIATIGLLHKRATRIAQEEAAQLRQALTSRVIIEQAKGMLAESAGFTPAVAFEALRHYARTHGRPLHDVAAEVVDGTLTPTSD</sequence>
<dbReference type="InterPro" id="IPR011006">
    <property type="entry name" value="CheY-like_superfamily"/>
</dbReference>
<organism evidence="6 7">
    <name type="scientific">Prescottella agglutinans</name>
    <dbReference type="NCBI Taxonomy" id="1644129"/>
    <lineage>
        <taxon>Bacteria</taxon>
        <taxon>Bacillati</taxon>
        <taxon>Actinomycetota</taxon>
        <taxon>Actinomycetes</taxon>
        <taxon>Mycobacteriales</taxon>
        <taxon>Nocardiaceae</taxon>
        <taxon>Prescottella</taxon>
    </lineage>
</organism>